<dbReference type="GO" id="GO:0000025">
    <property type="term" value="P:maltose catabolic process"/>
    <property type="evidence" value="ECO:0007669"/>
    <property type="project" value="TreeGrafter"/>
</dbReference>
<dbReference type="AlphaFoldDB" id="A0A7R7ZKT3"/>
<evidence type="ECO:0000259" key="2">
    <source>
        <dbReference type="Pfam" id="PF00128"/>
    </source>
</evidence>
<dbReference type="GO" id="GO:0033934">
    <property type="term" value="F:glucan 1,4-alpha-maltotriohydrolase activity"/>
    <property type="evidence" value="ECO:0007669"/>
    <property type="project" value="TreeGrafter"/>
</dbReference>
<dbReference type="Proteomes" id="UP000637239">
    <property type="component" value="Chromosome 2"/>
</dbReference>
<dbReference type="Gene3D" id="2.60.40.1180">
    <property type="entry name" value="Golgi alpha-mannosidase II"/>
    <property type="match status" value="1"/>
</dbReference>
<dbReference type="GO" id="GO:0004574">
    <property type="term" value="F:oligo-1,6-glucosidase activity"/>
    <property type="evidence" value="ECO:0007669"/>
    <property type="project" value="TreeGrafter"/>
</dbReference>
<dbReference type="GO" id="GO:0004556">
    <property type="term" value="F:alpha-amylase activity"/>
    <property type="evidence" value="ECO:0007669"/>
    <property type="project" value="TreeGrafter"/>
</dbReference>
<name>A0A7R7ZKT3_ASPCH</name>
<accession>A0A7R7ZKT3</accession>
<dbReference type="PANTHER" id="PTHR10357:SF179">
    <property type="entry name" value="NEUTRAL AND BASIC AMINO ACID TRANSPORT PROTEIN RBAT"/>
    <property type="match status" value="1"/>
</dbReference>
<dbReference type="KEGG" id="ache:ACHE_20094A"/>
<comment type="similarity">
    <text evidence="1">Belongs to the glycosyl hydrolase 13 family.</text>
</comment>
<dbReference type="GO" id="GO:0005987">
    <property type="term" value="P:sucrose catabolic process"/>
    <property type="evidence" value="ECO:0007669"/>
    <property type="project" value="TreeGrafter"/>
</dbReference>
<evidence type="ECO:0000313" key="4">
    <source>
        <dbReference type="Proteomes" id="UP000637239"/>
    </source>
</evidence>
<reference evidence="3" key="1">
    <citation type="submission" date="2021-01" db="EMBL/GenBank/DDBJ databases">
        <authorList>
            <consortium name="Aspergillus chevalieri M1 genome sequencing consortium"/>
            <person name="Kazuki M."/>
            <person name="Futagami T."/>
        </authorList>
    </citation>
    <scope>NUCLEOTIDE SEQUENCE</scope>
    <source>
        <strain evidence="3">M1</strain>
    </source>
</reference>
<dbReference type="SUPFAM" id="SSF51445">
    <property type="entry name" value="(Trans)glycosidases"/>
    <property type="match status" value="1"/>
</dbReference>
<feature type="domain" description="Glycosyl hydrolase family 13 catalytic" evidence="2">
    <location>
        <begin position="1"/>
        <end position="126"/>
    </location>
</feature>
<protein>
    <recommendedName>
        <fullName evidence="2">Glycosyl hydrolase family 13 catalytic domain-containing protein</fullName>
    </recommendedName>
</protein>
<dbReference type="InterPro" id="IPR017853">
    <property type="entry name" value="GH"/>
</dbReference>
<dbReference type="InterPro" id="IPR013780">
    <property type="entry name" value="Glyco_hydro_b"/>
</dbReference>
<dbReference type="InterPro" id="IPR006047">
    <property type="entry name" value="GH13_cat_dom"/>
</dbReference>
<organism evidence="3 4">
    <name type="scientific">Aspergillus chevalieri</name>
    <name type="common">Eurotium chevalieri</name>
    <dbReference type="NCBI Taxonomy" id="182096"/>
    <lineage>
        <taxon>Eukaryota</taxon>
        <taxon>Fungi</taxon>
        <taxon>Dikarya</taxon>
        <taxon>Ascomycota</taxon>
        <taxon>Pezizomycotina</taxon>
        <taxon>Eurotiomycetes</taxon>
        <taxon>Eurotiomycetidae</taxon>
        <taxon>Eurotiales</taxon>
        <taxon>Aspergillaceae</taxon>
        <taxon>Aspergillus</taxon>
        <taxon>Aspergillus subgen. Aspergillus</taxon>
    </lineage>
</organism>
<dbReference type="GO" id="GO:0004575">
    <property type="term" value="F:sucrose alpha-glucosidase activity"/>
    <property type="evidence" value="ECO:0007669"/>
    <property type="project" value="TreeGrafter"/>
</dbReference>
<keyword evidence="4" id="KW-1185">Reference proteome</keyword>
<reference evidence="3" key="2">
    <citation type="submission" date="2021-02" db="EMBL/GenBank/DDBJ databases">
        <title>Aspergillus chevalieri M1 genome sequence.</title>
        <authorList>
            <person name="Kadooka C."/>
            <person name="Mori K."/>
            <person name="Futagami T."/>
        </authorList>
    </citation>
    <scope>NUCLEOTIDE SEQUENCE</scope>
    <source>
        <strain evidence="3">M1</strain>
    </source>
</reference>
<dbReference type="EMBL" id="AP024417">
    <property type="protein sequence ID" value="BCR84636.1"/>
    <property type="molecule type" value="Genomic_DNA"/>
</dbReference>
<dbReference type="GeneID" id="66978995"/>
<evidence type="ECO:0000256" key="1">
    <source>
        <dbReference type="ARBA" id="ARBA00008061"/>
    </source>
</evidence>
<evidence type="ECO:0000313" key="3">
    <source>
        <dbReference type="EMBL" id="BCR84636.1"/>
    </source>
</evidence>
<dbReference type="Gene3D" id="3.20.20.80">
    <property type="entry name" value="Glycosidases"/>
    <property type="match status" value="1"/>
</dbReference>
<dbReference type="RefSeq" id="XP_043133158.1">
    <property type="nucleotide sequence ID" value="XM_043284358.1"/>
</dbReference>
<dbReference type="PANTHER" id="PTHR10357">
    <property type="entry name" value="ALPHA-AMYLASE FAMILY MEMBER"/>
    <property type="match status" value="1"/>
</dbReference>
<proteinExistence type="inferred from homology"/>
<dbReference type="Pfam" id="PF00128">
    <property type="entry name" value="Alpha-amylase"/>
    <property type="match status" value="1"/>
</dbReference>
<sequence>MTGTLFLYQGQEIGRVSAPPSYPVEEYKCIRSINHYNKVWQHTGGDPVALNQALHALQKVARDHARVPMQWEDSANAGFCAASVTPWMRVLDAYREINVTSQLGRKGSVLELWKAVIRFRKQYKDLAIYGQFQAIEQHEDLLIFLKEAAGGRTSLTVANLSDQPREWAFPQSFPGLKPSNLALSTSDPKGFHQSTLAAFEGRVYVSDNGG</sequence>
<gene>
    <name evidence="3" type="ORF">ACHE_20094A</name>
</gene>